<evidence type="ECO:0000313" key="3">
    <source>
        <dbReference type="Proteomes" id="UP000245468"/>
    </source>
</evidence>
<sequence>MKKIIKSFLKFLMIPHLYFGLKKYIRVIIELNFNVHLVFSKIAFSIRNIFQFNIHRVPFFISKELNSNSVVIDCGANVGAIMKPLLKYEPSIYCFEPNPVAFKQLSENLGTAPNLHLINKAVGIETKTAKLYLHKEAEQNELLFSVSSSLLSSKPNVDNSNFYEVEVLNFLDFLKSLGKNIQILKVDIEGAEVELINALLDAGLDKKIQYIFVETHENTIPDLVESTLQLKKRTFQMNVNNIYYNWA</sequence>
<proteinExistence type="predicted"/>
<dbReference type="Pfam" id="PF05050">
    <property type="entry name" value="Methyltransf_21"/>
    <property type="match status" value="1"/>
</dbReference>
<protein>
    <recommendedName>
        <fullName evidence="1">Methyltransferase FkbM domain-containing protein</fullName>
    </recommendedName>
</protein>
<dbReference type="RefSeq" id="WP_109324533.1">
    <property type="nucleotide sequence ID" value="NZ_CP029346.1"/>
</dbReference>
<organism evidence="2 3">
    <name type="scientific">Aquirufa nivalisilvae</name>
    <dbReference type="NCBI Taxonomy" id="2516557"/>
    <lineage>
        <taxon>Bacteria</taxon>
        <taxon>Pseudomonadati</taxon>
        <taxon>Bacteroidota</taxon>
        <taxon>Cytophagia</taxon>
        <taxon>Cytophagales</taxon>
        <taxon>Flectobacillaceae</taxon>
        <taxon>Aquirufa</taxon>
    </lineage>
</organism>
<evidence type="ECO:0000313" key="2">
    <source>
        <dbReference type="EMBL" id="AWL10332.1"/>
    </source>
</evidence>
<gene>
    <name evidence="2" type="ORF">HME7025_02492</name>
</gene>
<dbReference type="NCBIfam" id="TIGR01444">
    <property type="entry name" value="fkbM_fam"/>
    <property type="match status" value="1"/>
</dbReference>
<evidence type="ECO:0000259" key="1">
    <source>
        <dbReference type="Pfam" id="PF05050"/>
    </source>
</evidence>
<dbReference type="SUPFAM" id="SSF53335">
    <property type="entry name" value="S-adenosyl-L-methionine-dependent methyltransferases"/>
    <property type="match status" value="1"/>
</dbReference>
<keyword evidence="3" id="KW-1185">Reference proteome</keyword>
<dbReference type="InterPro" id="IPR006342">
    <property type="entry name" value="FkbM_mtfrase"/>
</dbReference>
<accession>A0A2S2DYF8</accession>
<feature type="domain" description="Methyltransferase FkbM" evidence="1">
    <location>
        <begin position="73"/>
        <end position="223"/>
    </location>
</feature>
<reference evidence="3" key="1">
    <citation type="submission" date="2018-05" db="EMBL/GenBank/DDBJ databases">
        <title>Pseudarcicella sp. HME7025 Genome sequencing and assembly.</title>
        <authorList>
            <person name="Kim H."/>
            <person name="Kang H."/>
            <person name="Joh K."/>
        </authorList>
    </citation>
    <scope>NUCLEOTIDE SEQUENCE [LARGE SCALE GENOMIC DNA]</scope>
    <source>
        <strain evidence="3">HME7025</strain>
    </source>
</reference>
<dbReference type="Proteomes" id="UP000245468">
    <property type="component" value="Chromosome"/>
</dbReference>
<dbReference type="PANTHER" id="PTHR34203:SF15">
    <property type="entry name" value="SLL1173 PROTEIN"/>
    <property type="match status" value="1"/>
</dbReference>
<dbReference type="EMBL" id="CP029346">
    <property type="protein sequence ID" value="AWL10332.1"/>
    <property type="molecule type" value="Genomic_DNA"/>
</dbReference>
<dbReference type="InterPro" id="IPR052514">
    <property type="entry name" value="SAM-dependent_MTase"/>
</dbReference>
<dbReference type="KEGG" id="psez:HME7025_02492"/>
<name>A0A2S2DYF8_9BACT</name>
<dbReference type="InterPro" id="IPR029063">
    <property type="entry name" value="SAM-dependent_MTases_sf"/>
</dbReference>
<dbReference type="Gene3D" id="3.40.50.150">
    <property type="entry name" value="Vaccinia Virus protein VP39"/>
    <property type="match status" value="1"/>
</dbReference>
<dbReference type="OrthoDB" id="9812600at2"/>
<dbReference type="PANTHER" id="PTHR34203">
    <property type="entry name" value="METHYLTRANSFERASE, FKBM FAMILY PROTEIN"/>
    <property type="match status" value="1"/>
</dbReference>
<dbReference type="AlphaFoldDB" id="A0A2S2DYF8"/>